<dbReference type="Proteomes" id="UP001066276">
    <property type="component" value="Chromosome 12"/>
</dbReference>
<evidence type="ECO:0000313" key="1">
    <source>
        <dbReference type="EMBL" id="KAJ1082180.1"/>
    </source>
</evidence>
<sequence>MPPRPFHMLSDAEGDLVLHPVHRSPSFFYSRQGLPVALRVMLLLPMTPTLRSVPLLDLTHPLAILL</sequence>
<organism evidence="1 2">
    <name type="scientific">Pleurodeles waltl</name>
    <name type="common">Iberian ribbed newt</name>
    <dbReference type="NCBI Taxonomy" id="8319"/>
    <lineage>
        <taxon>Eukaryota</taxon>
        <taxon>Metazoa</taxon>
        <taxon>Chordata</taxon>
        <taxon>Craniata</taxon>
        <taxon>Vertebrata</taxon>
        <taxon>Euteleostomi</taxon>
        <taxon>Amphibia</taxon>
        <taxon>Batrachia</taxon>
        <taxon>Caudata</taxon>
        <taxon>Salamandroidea</taxon>
        <taxon>Salamandridae</taxon>
        <taxon>Pleurodelinae</taxon>
        <taxon>Pleurodeles</taxon>
    </lineage>
</organism>
<gene>
    <name evidence="1" type="ORF">NDU88_002348</name>
</gene>
<keyword evidence="2" id="KW-1185">Reference proteome</keyword>
<protein>
    <submittedName>
        <fullName evidence="1">Uncharacterized protein</fullName>
    </submittedName>
</protein>
<comment type="caution">
    <text evidence="1">The sequence shown here is derived from an EMBL/GenBank/DDBJ whole genome shotgun (WGS) entry which is preliminary data.</text>
</comment>
<dbReference type="EMBL" id="JANPWB010000016">
    <property type="protein sequence ID" value="KAJ1082180.1"/>
    <property type="molecule type" value="Genomic_DNA"/>
</dbReference>
<name>A0AAV7KVF0_PLEWA</name>
<proteinExistence type="predicted"/>
<reference evidence="1" key="1">
    <citation type="journal article" date="2022" name="bioRxiv">
        <title>Sequencing and chromosome-scale assembly of the giantPleurodeles waltlgenome.</title>
        <authorList>
            <person name="Brown T."/>
            <person name="Elewa A."/>
            <person name="Iarovenko S."/>
            <person name="Subramanian E."/>
            <person name="Araus A.J."/>
            <person name="Petzold A."/>
            <person name="Susuki M."/>
            <person name="Suzuki K.-i.T."/>
            <person name="Hayashi T."/>
            <person name="Toyoda A."/>
            <person name="Oliveira C."/>
            <person name="Osipova E."/>
            <person name="Leigh N.D."/>
            <person name="Simon A."/>
            <person name="Yun M.H."/>
        </authorList>
    </citation>
    <scope>NUCLEOTIDE SEQUENCE</scope>
    <source>
        <strain evidence="1">20211129_DDA</strain>
        <tissue evidence="1">Liver</tissue>
    </source>
</reference>
<evidence type="ECO:0000313" key="2">
    <source>
        <dbReference type="Proteomes" id="UP001066276"/>
    </source>
</evidence>
<accession>A0AAV7KVF0</accession>
<dbReference type="AlphaFoldDB" id="A0AAV7KVF0"/>